<dbReference type="SUPFAM" id="SSF48452">
    <property type="entry name" value="TPR-like"/>
    <property type="match status" value="1"/>
</dbReference>
<evidence type="ECO:0000313" key="4">
    <source>
        <dbReference type="Proteomes" id="UP000662747"/>
    </source>
</evidence>
<dbReference type="InterPro" id="IPR011990">
    <property type="entry name" value="TPR-like_helical_dom_sf"/>
</dbReference>
<accession>A0ABX7P111</accession>
<organism evidence="3 4">
    <name type="scientific">Pyxidicoccus parkwayensis</name>
    <dbReference type="NCBI Taxonomy" id="2813578"/>
    <lineage>
        <taxon>Bacteria</taxon>
        <taxon>Pseudomonadati</taxon>
        <taxon>Myxococcota</taxon>
        <taxon>Myxococcia</taxon>
        <taxon>Myxococcales</taxon>
        <taxon>Cystobacterineae</taxon>
        <taxon>Myxococcaceae</taxon>
        <taxon>Pyxidicoccus</taxon>
    </lineage>
</organism>
<keyword evidence="4" id="KW-1185">Reference proteome</keyword>
<dbReference type="RefSeq" id="WP_206725013.1">
    <property type="nucleotide sequence ID" value="NZ_CP071090.1"/>
</dbReference>
<feature type="signal peptide" evidence="2">
    <location>
        <begin position="1"/>
        <end position="20"/>
    </location>
</feature>
<protein>
    <recommendedName>
        <fullName evidence="5">Lipoprotein</fullName>
    </recommendedName>
</protein>
<evidence type="ECO:0000256" key="2">
    <source>
        <dbReference type="SAM" id="SignalP"/>
    </source>
</evidence>
<evidence type="ECO:0008006" key="5">
    <source>
        <dbReference type="Google" id="ProtNLM"/>
    </source>
</evidence>
<dbReference type="PROSITE" id="PS51257">
    <property type="entry name" value="PROKAR_LIPOPROTEIN"/>
    <property type="match status" value="1"/>
</dbReference>
<dbReference type="Proteomes" id="UP000662747">
    <property type="component" value="Chromosome"/>
</dbReference>
<gene>
    <name evidence="3" type="ORF">JY651_00170</name>
</gene>
<feature type="compositionally biased region" description="Pro residues" evidence="1">
    <location>
        <begin position="467"/>
        <end position="485"/>
    </location>
</feature>
<sequence length="485" mass="52501">MKRAVLGVVAAIMLAACASAEKAGDRAAAVGDWKSAYSAYRQAVANDPDDAELKAKYEQAREAALQDSQKRAQTCAQVNDWNCALSESDFALSIDGGNADLAAFRVRAATRVAMGTLDGAAEQARSGHFPEAVDEMQRATQLSQAPEVKGRAEEVRRLIVTNGKARADGFRQERNLIAANGLAQLVAGLDGSLAGWAQGINAEYEQWATVEYERLAREGDAARQQHDWALAQERYREALNLRQGGRAAPAEEYVRLVGEGERQLVNRDWNRAADAYRGALRSGQDDGYASQQLERVEPRPYRVAVRSLLVSPVRPDGNAWVGVTSPLFARLAERMAQMAERRGMSDVVMDMAMALPMENQPRVRVEVLLPDGTRLTTPPKKGIYTGFESEFVIVGNGFDETPLTFQVFIEDGRGPELLGSVDVPVREVVSQRNVALKSRTVLGLKLAAANGEGRAPGSMQGMARVEPMPPPGSPPPPGHATSPVP</sequence>
<dbReference type="Gene3D" id="1.25.40.10">
    <property type="entry name" value="Tetratricopeptide repeat domain"/>
    <property type="match status" value="1"/>
</dbReference>
<feature type="region of interest" description="Disordered" evidence="1">
    <location>
        <begin position="451"/>
        <end position="485"/>
    </location>
</feature>
<keyword evidence="2" id="KW-0732">Signal</keyword>
<proteinExistence type="predicted"/>
<name>A0ABX7P111_9BACT</name>
<dbReference type="EMBL" id="CP071090">
    <property type="protein sequence ID" value="QSQ23440.1"/>
    <property type="molecule type" value="Genomic_DNA"/>
</dbReference>
<reference evidence="3 4" key="1">
    <citation type="submission" date="2021-02" db="EMBL/GenBank/DDBJ databases">
        <title>De Novo genome assembly of isolated myxobacteria.</title>
        <authorList>
            <person name="Stevens D.C."/>
        </authorList>
    </citation>
    <scope>NUCLEOTIDE SEQUENCE [LARGE SCALE GENOMIC DNA]</scope>
    <source>
        <strain evidence="4">SCPEA02</strain>
    </source>
</reference>
<feature type="chain" id="PRO_5046286803" description="Lipoprotein" evidence="2">
    <location>
        <begin position="21"/>
        <end position="485"/>
    </location>
</feature>
<evidence type="ECO:0000256" key="1">
    <source>
        <dbReference type="SAM" id="MobiDB-lite"/>
    </source>
</evidence>
<evidence type="ECO:0000313" key="3">
    <source>
        <dbReference type="EMBL" id="QSQ23440.1"/>
    </source>
</evidence>